<name>A0A6J4PML4_9ACTN</name>
<dbReference type="PROSITE" id="PS50937">
    <property type="entry name" value="HTH_MERR_2"/>
    <property type="match status" value="1"/>
</dbReference>
<dbReference type="Gene3D" id="1.10.1660.10">
    <property type="match status" value="1"/>
</dbReference>
<gene>
    <name evidence="3" type="ORF">AVDCRST_MAG35-1930</name>
</gene>
<reference evidence="3" key="1">
    <citation type="submission" date="2020-02" db="EMBL/GenBank/DDBJ databases">
        <authorList>
            <person name="Meier V. D."/>
        </authorList>
    </citation>
    <scope>NUCLEOTIDE SEQUENCE</scope>
    <source>
        <strain evidence="3">AVDCRST_MAG35</strain>
    </source>
</reference>
<dbReference type="InterPro" id="IPR047057">
    <property type="entry name" value="MerR_fam"/>
</dbReference>
<dbReference type="EMBL" id="CADCUY010000404">
    <property type="protein sequence ID" value="CAA9420123.1"/>
    <property type="molecule type" value="Genomic_DNA"/>
</dbReference>
<protein>
    <recommendedName>
        <fullName evidence="2">HTH merR-type domain-containing protein</fullName>
    </recommendedName>
</protein>
<dbReference type="GO" id="GO:0003677">
    <property type="term" value="F:DNA binding"/>
    <property type="evidence" value="ECO:0007669"/>
    <property type="project" value="UniProtKB-KW"/>
</dbReference>
<accession>A0A6J4PML4</accession>
<evidence type="ECO:0000256" key="1">
    <source>
        <dbReference type="ARBA" id="ARBA00023125"/>
    </source>
</evidence>
<sequence>MRIGEVAERAGVSPRALRYYEERELLPAERSASGQRHYTETAVARVRLIQQLYSAGLSSRVIAQLLPCMHTGIASPAQLQLLAGERDRVDRQVRELVAARDKLDAVITAAAASAEGDQACAASDRGEAGP</sequence>
<dbReference type="GO" id="GO:0003700">
    <property type="term" value="F:DNA-binding transcription factor activity"/>
    <property type="evidence" value="ECO:0007669"/>
    <property type="project" value="InterPro"/>
</dbReference>
<dbReference type="PRINTS" id="PR00040">
    <property type="entry name" value="HTHMERR"/>
</dbReference>
<organism evidence="3">
    <name type="scientific">uncultured Quadrisphaera sp</name>
    <dbReference type="NCBI Taxonomy" id="904978"/>
    <lineage>
        <taxon>Bacteria</taxon>
        <taxon>Bacillati</taxon>
        <taxon>Actinomycetota</taxon>
        <taxon>Actinomycetes</taxon>
        <taxon>Kineosporiales</taxon>
        <taxon>Kineosporiaceae</taxon>
        <taxon>Quadrisphaera</taxon>
        <taxon>environmental samples</taxon>
    </lineage>
</organism>
<dbReference type="SUPFAM" id="SSF46955">
    <property type="entry name" value="Putative DNA-binding domain"/>
    <property type="match status" value="1"/>
</dbReference>
<dbReference type="InterPro" id="IPR000551">
    <property type="entry name" value="MerR-type_HTH_dom"/>
</dbReference>
<keyword evidence="1" id="KW-0238">DNA-binding</keyword>
<dbReference type="PANTHER" id="PTHR30204">
    <property type="entry name" value="REDOX-CYCLING DRUG-SENSING TRANSCRIPTIONAL ACTIVATOR SOXR"/>
    <property type="match status" value="1"/>
</dbReference>
<evidence type="ECO:0000259" key="2">
    <source>
        <dbReference type="PROSITE" id="PS50937"/>
    </source>
</evidence>
<dbReference type="SMART" id="SM00422">
    <property type="entry name" value="HTH_MERR"/>
    <property type="match status" value="1"/>
</dbReference>
<proteinExistence type="predicted"/>
<dbReference type="InterPro" id="IPR009061">
    <property type="entry name" value="DNA-bd_dom_put_sf"/>
</dbReference>
<feature type="domain" description="HTH merR-type" evidence="2">
    <location>
        <begin position="1"/>
        <end position="68"/>
    </location>
</feature>
<dbReference type="CDD" id="cd01282">
    <property type="entry name" value="HTH_MerR-like_sg3"/>
    <property type="match status" value="1"/>
</dbReference>
<evidence type="ECO:0000313" key="3">
    <source>
        <dbReference type="EMBL" id="CAA9420123.1"/>
    </source>
</evidence>
<dbReference type="PANTHER" id="PTHR30204:SF97">
    <property type="entry name" value="MERR FAMILY REGULATORY PROTEIN"/>
    <property type="match status" value="1"/>
</dbReference>
<dbReference type="AlphaFoldDB" id="A0A6J4PML4"/>
<dbReference type="Pfam" id="PF13411">
    <property type="entry name" value="MerR_1"/>
    <property type="match status" value="1"/>
</dbReference>